<feature type="transmembrane region" description="Helical" evidence="1">
    <location>
        <begin position="88"/>
        <end position="108"/>
    </location>
</feature>
<dbReference type="Proteomes" id="UP001156702">
    <property type="component" value="Unassembled WGS sequence"/>
</dbReference>
<evidence type="ECO:0000313" key="2">
    <source>
        <dbReference type="EMBL" id="GLR52588.1"/>
    </source>
</evidence>
<dbReference type="RefSeq" id="WP_244768575.1">
    <property type="nucleotide sequence ID" value="NZ_BSOP01000030.1"/>
</dbReference>
<dbReference type="EMBL" id="BSOP01000030">
    <property type="protein sequence ID" value="GLR52588.1"/>
    <property type="molecule type" value="Genomic_DNA"/>
</dbReference>
<evidence type="ECO:0008006" key="4">
    <source>
        <dbReference type="Google" id="ProtNLM"/>
    </source>
</evidence>
<comment type="caution">
    <text evidence="2">The sequence shown here is derived from an EMBL/GenBank/DDBJ whole genome shotgun (WGS) entry which is preliminary data.</text>
</comment>
<name>A0ABQ5ZIF3_9HYPH</name>
<accession>A0ABQ5ZIF3</accession>
<gene>
    <name evidence="2" type="ORF">GCM10007923_38020</name>
</gene>
<keyword evidence="3" id="KW-1185">Reference proteome</keyword>
<keyword evidence="1" id="KW-0812">Transmembrane</keyword>
<sequence>MTGKVTDEMLMAFVDGETDETTRAAIERALAADAALAARAKLFHGSRTLLREAFGDARREEVPPALIEAVLGRRDNVVPLRSRIRARFALPLAASLLLVVGGAGYLAGRTGAGNDDPLGRAAIAEALSATRSGEERSISLAGESARFETLATYRVEGGICRSFDIGGARASLTGIGCDRGTGWTVELTVERSGGNAYAPASDAALQSVDAYLDALGVSDPLTADEEAGIQGRE</sequence>
<evidence type="ECO:0000313" key="3">
    <source>
        <dbReference type="Proteomes" id="UP001156702"/>
    </source>
</evidence>
<reference evidence="3" key="1">
    <citation type="journal article" date="2019" name="Int. J. Syst. Evol. Microbiol.">
        <title>The Global Catalogue of Microorganisms (GCM) 10K type strain sequencing project: providing services to taxonomists for standard genome sequencing and annotation.</title>
        <authorList>
            <consortium name="The Broad Institute Genomics Platform"/>
            <consortium name="The Broad Institute Genome Sequencing Center for Infectious Disease"/>
            <person name="Wu L."/>
            <person name="Ma J."/>
        </authorList>
    </citation>
    <scope>NUCLEOTIDE SEQUENCE [LARGE SCALE GENOMIC DNA]</scope>
    <source>
        <strain evidence="3">NBRC 102122</strain>
    </source>
</reference>
<protein>
    <recommendedName>
        <fullName evidence="4">Anti-sigma factor</fullName>
    </recommendedName>
</protein>
<keyword evidence="1" id="KW-0472">Membrane</keyword>
<organism evidence="2 3">
    <name type="scientific">Shinella yambaruensis</name>
    <dbReference type="NCBI Taxonomy" id="415996"/>
    <lineage>
        <taxon>Bacteria</taxon>
        <taxon>Pseudomonadati</taxon>
        <taxon>Pseudomonadota</taxon>
        <taxon>Alphaproteobacteria</taxon>
        <taxon>Hyphomicrobiales</taxon>
        <taxon>Rhizobiaceae</taxon>
        <taxon>Shinella</taxon>
    </lineage>
</organism>
<keyword evidence="1" id="KW-1133">Transmembrane helix</keyword>
<proteinExistence type="predicted"/>
<evidence type="ECO:0000256" key="1">
    <source>
        <dbReference type="SAM" id="Phobius"/>
    </source>
</evidence>